<gene>
    <name evidence="1" type="ORF">DLM_0801</name>
</gene>
<dbReference type="OrthoDB" id="6057599at2"/>
<reference evidence="2" key="1">
    <citation type="journal article" date="2017" name="Biotechnol. Biofuels">
        <title>Evaluation of environmental bacterial communities as a factor affecting the growth of duckweed Lemna minor.</title>
        <authorList>
            <person name="Ishizawa H."/>
            <person name="Kuroda M."/>
            <person name="Morikawa M."/>
            <person name="Ike M."/>
        </authorList>
    </citation>
    <scope>NUCLEOTIDE SEQUENCE [LARGE SCALE GENOMIC DNA]</scope>
    <source>
        <strain evidence="2">H3</strain>
    </source>
</reference>
<dbReference type="Proteomes" id="UP000198290">
    <property type="component" value="Chromosome"/>
</dbReference>
<protein>
    <submittedName>
        <fullName evidence="1">Uncharacterized protein</fullName>
    </submittedName>
</protein>
<sequence>MSLQTRITELAQGIAADIKSLKAVGGNLAALNTTSKSSLVAAINEVLQLAQAAGSSSGAAINDAEASAGSTFSSTKVTSLLADLKNQILGGASSAYDTLQEIEAELGNGKTALANLLTAVGNRLSFADAQSLTAAQQLQACANLGIGDPTTDFLAVYTTSKS</sequence>
<keyword evidence="2" id="KW-1185">Reference proteome</keyword>
<accession>A0A3G9GDX8</accession>
<dbReference type="AlphaFoldDB" id="A0A3G9GDX8"/>
<organism evidence="1 2">
    <name type="scientific">Aquitalea magnusonii</name>
    <dbReference type="NCBI Taxonomy" id="332411"/>
    <lineage>
        <taxon>Bacteria</taxon>
        <taxon>Pseudomonadati</taxon>
        <taxon>Pseudomonadota</taxon>
        <taxon>Betaproteobacteria</taxon>
        <taxon>Neisseriales</taxon>
        <taxon>Chromobacteriaceae</taxon>
        <taxon>Aquitalea</taxon>
    </lineage>
</organism>
<reference evidence="2" key="3">
    <citation type="journal article" date="2017" name="Plant Physiol. Biochem.">
        <title>Differential oxidative and antioxidative response of duckweed Lemna minor toward plant growth promoting/inhibiting bacteria.</title>
        <authorList>
            <person name="Ishizawa H."/>
            <person name="Kuroda M."/>
            <person name="Morikawa M."/>
            <person name="Ike M."/>
        </authorList>
    </citation>
    <scope>NUCLEOTIDE SEQUENCE [LARGE SCALE GENOMIC DNA]</scope>
    <source>
        <strain evidence="2">H3</strain>
    </source>
</reference>
<evidence type="ECO:0000313" key="1">
    <source>
        <dbReference type="EMBL" id="BBF84451.1"/>
    </source>
</evidence>
<dbReference type="EMBL" id="AP018823">
    <property type="protein sequence ID" value="BBF84451.1"/>
    <property type="molecule type" value="Genomic_DNA"/>
</dbReference>
<reference evidence="1 2" key="2">
    <citation type="journal article" date="2017" name="Genome Announc.">
        <title>Draft genome sequence of Aquitalea magnusonii strain H3, a plant growth-promoting bacterium of duckweed Lemna minor.</title>
        <authorList>
            <person name="Ishizawa H."/>
            <person name="Kuroda M."/>
            <person name="Ike M."/>
        </authorList>
    </citation>
    <scope>NUCLEOTIDE SEQUENCE [LARGE SCALE GENOMIC DNA]</scope>
    <source>
        <strain evidence="1 2">H3</strain>
    </source>
</reference>
<name>A0A3G9GDX8_9NEIS</name>
<proteinExistence type="predicted"/>
<dbReference type="RefSeq" id="WP_089086415.1">
    <property type="nucleotide sequence ID" value="NZ_AP018823.1"/>
</dbReference>
<evidence type="ECO:0000313" key="2">
    <source>
        <dbReference type="Proteomes" id="UP000198290"/>
    </source>
</evidence>
<dbReference type="KEGG" id="amah:DLM_0801"/>